<evidence type="ECO:0000313" key="1">
    <source>
        <dbReference type="EMBL" id="KAK4290892.1"/>
    </source>
</evidence>
<comment type="caution">
    <text evidence="1">The sequence shown here is derived from an EMBL/GenBank/DDBJ whole genome shotgun (WGS) entry which is preliminary data.</text>
</comment>
<dbReference type="EMBL" id="JAWZYT010005336">
    <property type="protein sequence ID" value="KAK4290892.1"/>
    <property type="molecule type" value="Genomic_DNA"/>
</dbReference>
<dbReference type="AlphaFoldDB" id="A0AAE1NK12"/>
<accession>A0AAE1NK12</accession>
<sequence length="109" mass="12180">MSGSAEILWCNAPLRAKHSESKAKQRRGGADSCWVEREGEVATNRTVEGEVANNRTTKGEVANNRTVDGEVANNRTVDGEEANSRRSEVRRSKGCWYEWDQVCIRAIKV</sequence>
<keyword evidence="2" id="KW-1185">Reference proteome</keyword>
<organism evidence="1 2">
    <name type="scientific">Petrolisthes manimaculis</name>
    <dbReference type="NCBI Taxonomy" id="1843537"/>
    <lineage>
        <taxon>Eukaryota</taxon>
        <taxon>Metazoa</taxon>
        <taxon>Ecdysozoa</taxon>
        <taxon>Arthropoda</taxon>
        <taxon>Crustacea</taxon>
        <taxon>Multicrustacea</taxon>
        <taxon>Malacostraca</taxon>
        <taxon>Eumalacostraca</taxon>
        <taxon>Eucarida</taxon>
        <taxon>Decapoda</taxon>
        <taxon>Pleocyemata</taxon>
        <taxon>Anomura</taxon>
        <taxon>Galatheoidea</taxon>
        <taxon>Porcellanidae</taxon>
        <taxon>Petrolisthes</taxon>
    </lineage>
</organism>
<evidence type="ECO:0000313" key="2">
    <source>
        <dbReference type="Proteomes" id="UP001292094"/>
    </source>
</evidence>
<protein>
    <submittedName>
        <fullName evidence="1">Uncharacterized protein</fullName>
    </submittedName>
</protein>
<name>A0AAE1NK12_9EUCA</name>
<proteinExistence type="predicted"/>
<reference evidence="1" key="1">
    <citation type="submission" date="2023-11" db="EMBL/GenBank/DDBJ databases">
        <title>Genome assemblies of two species of porcelain crab, Petrolisthes cinctipes and Petrolisthes manimaculis (Anomura: Porcellanidae).</title>
        <authorList>
            <person name="Angst P."/>
        </authorList>
    </citation>
    <scope>NUCLEOTIDE SEQUENCE</scope>
    <source>
        <strain evidence="1">PB745_02</strain>
        <tissue evidence="1">Gill</tissue>
    </source>
</reference>
<dbReference type="Proteomes" id="UP001292094">
    <property type="component" value="Unassembled WGS sequence"/>
</dbReference>
<gene>
    <name evidence="1" type="ORF">Pmani_036239</name>
</gene>